<evidence type="ECO:0000256" key="6">
    <source>
        <dbReference type="ARBA" id="ARBA00023136"/>
    </source>
</evidence>
<dbReference type="Gene3D" id="2.30.30.60">
    <property type="match status" value="1"/>
</dbReference>
<evidence type="ECO:0000256" key="7">
    <source>
        <dbReference type="SAM" id="Phobius"/>
    </source>
</evidence>
<evidence type="ECO:0000313" key="10">
    <source>
        <dbReference type="EMBL" id="MBL0763720.1"/>
    </source>
</evidence>
<dbReference type="SUPFAM" id="SSF82861">
    <property type="entry name" value="Mechanosensitive channel protein MscS (YggB), transmembrane region"/>
    <property type="match status" value="1"/>
</dbReference>
<keyword evidence="11" id="KW-1185">Reference proteome</keyword>
<evidence type="ECO:0000259" key="9">
    <source>
        <dbReference type="Pfam" id="PF21082"/>
    </source>
</evidence>
<dbReference type="Proteomes" id="UP000642920">
    <property type="component" value="Unassembled WGS sequence"/>
</dbReference>
<protein>
    <submittedName>
        <fullName evidence="10">Mechanosensitive ion channel family protein</fullName>
    </submittedName>
</protein>
<proteinExistence type="inferred from homology"/>
<keyword evidence="5 7" id="KW-1133">Transmembrane helix</keyword>
<dbReference type="EMBL" id="JAERQG010000001">
    <property type="protein sequence ID" value="MBL0763720.1"/>
    <property type="molecule type" value="Genomic_DNA"/>
</dbReference>
<dbReference type="InterPro" id="IPR011014">
    <property type="entry name" value="MscS_channel_TM-2"/>
</dbReference>
<reference evidence="10" key="1">
    <citation type="submission" date="2021-01" db="EMBL/GenBank/DDBJ databases">
        <title>Marivirga sp. nov., isolated from intertidal surface sediments.</title>
        <authorList>
            <person name="Zhang M."/>
        </authorList>
    </citation>
    <scope>NUCLEOTIDE SEQUENCE</scope>
    <source>
        <strain evidence="10">SM1354</strain>
    </source>
</reference>
<dbReference type="InterPro" id="IPR011066">
    <property type="entry name" value="MscS_channel_C_sf"/>
</dbReference>
<sequence>MKEKILASFDRYWTNILDRAPEITIGLTLLVIFIFLGILIRKLIVSRLKLRVKDTLLLNFIGRVIFVLFLIIGIVIFFNQIGLGSAAGGLLAGAGVSALILGFAFKDIGENFIAGFFLAFSRPFSIGDIIEVNGLMGNVKAMSFRNSHIRTFDGRDIFIPNSMMIKNPLINYTKDGLMRHDFVVGIDYGDDVAEASKVIMETMKVTKNIVQDKDQLEPFVIIDQFGTSTINLRIFFWINTYDFLGSTTVLKSTVMQSVVRQLLKEGFTLPADIVELKIYQEGQPIPLSIKNDDTTPLNSKK</sequence>
<dbReference type="GO" id="GO:0005886">
    <property type="term" value="C:plasma membrane"/>
    <property type="evidence" value="ECO:0007669"/>
    <property type="project" value="UniProtKB-SubCell"/>
</dbReference>
<dbReference type="InterPro" id="IPR006685">
    <property type="entry name" value="MscS_channel_2nd"/>
</dbReference>
<evidence type="ECO:0000256" key="4">
    <source>
        <dbReference type="ARBA" id="ARBA00022692"/>
    </source>
</evidence>
<keyword evidence="3" id="KW-1003">Cell membrane</keyword>
<dbReference type="SUPFAM" id="SSF82689">
    <property type="entry name" value="Mechanosensitive channel protein MscS (YggB), C-terminal domain"/>
    <property type="match status" value="1"/>
</dbReference>
<evidence type="ECO:0000256" key="1">
    <source>
        <dbReference type="ARBA" id="ARBA00004651"/>
    </source>
</evidence>
<dbReference type="InterPro" id="IPR010920">
    <property type="entry name" value="LSM_dom_sf"/>
</dbReference>
<dbReference type="Gene3D" id="1.10.287.1260">
    <property type="match status" value="1"/>
</dbReference>
<dbReference type="GO" id="GO:0008381">
    <property type="term" value="F:mechanosensitive monoatomic ion channel activity"/>
    <property type="evidence" value="ECO:0007669"/>
    <property type="project" value="InterPro"/>
</dbReference>
<dbReference type="PANTHER" id="PTHR30221">
    <property type="entry name" value="SMALL-CONDUCTANCE MECHANOSENSITIVE CHANNEL"/>
    <property type="match status" value="1"/>
</dbReference>
<dbReference type="AlphaFoldDB" id="A0A937A512"/>
<comment type="subcellular location">
    <subcellularLocation>
        <location evidence="1">Cell membrane</location>
        <topology evidence="1">Multi-pass membrane protein</topology>
    </subcellularLocation>
</comment>
<evidence type="ECO:0000259" key="8">
    <source>
        <dbReference type="Pfam" id="PF00924"/>
    </source>
</evidence>
<comment type="caution">
    <text evidence="10">The sequence shown here is derived from an EMBL/GenBank/DDBJ whole genome shotgun (WGS) entry which is preliminary data.</text>
</comment>
<dbReference type="Pfam" id="PF21082">
    <property type="entry name" value="MS_channel_3rd"/>
    <property type="match status" value="1"/>
</dbReference>
<dbReference type="InterPro" id="IPR045275">
    <property type="entry name" value="MscS_archaea/bacteria_type"/>
</dbReference>
<feature type="transmembrane region" description="Helical" evidence="7">
    <location>
        <begin position="23"/>
        <end position="44"/>
    </location>
</feature>
<keyword evidence="6 7" id="KW-0472">Membrane</keyword>
<feature type="domain" description="Mechanosensitive ion channel MscS C-terminal" evidence="9">
    <location>
        <begin position="181"/>
        <end position="241"/>
    </location>
</feature>
<feature type="transmembrane region" description="Helical" evidence="7">
    <location>
        <begin position="84"/>
        <end position="105"/>
    </location>
</feature>
<evidence type="ECO:0000256" key="3">
    <source>
        <dbReference type="ARBA" id="ARBA00022475"/>
    </source>
</evidence>
<dbReference type="PANTHER" id="PTHR30221:SF1">
    <property type="entry name" value="SMALL-CONDUCTANCE MECHANOSENSITIVE CHANNEL"/>
    <property type="match status" value="1"/>
</dbReference>
<dbReference type="Pfam" id="PF00924">
    <property type="entry name" value="MS_channel_2nd"/>
    <property type="match status" value="1"/>
</dbReference>
<dbReference type="SUPFAM" id="SSF50182">
    <property type="entry name" value="Sm-like ribonucleoproteins"/>
    <property type="match status" value="1"/>
</dbReference>
<keyword evidence="4 7" id="KW-0812">Transmembrane</keyword>
<gene>
    <name evidence="10" type="ORF">JKP34_00565</name>
</gene>
<dbReference type="InterPro" id="IPR023408">
    <property type="entry name" value="MscS_beta-dom_sf"/>
</dbReference>
<comment type="similarity">
    <text evidence="2">Belongs to the MscS (TC 1.A.23) family.</text>
</comment>
<evidence type="ECO:0000256" key="2">
    <source>
        <dbReference type="ARBA" id="ARBA00008017"/>
    </source>
</evidence>
<evidence type="ECO:0000256" key="5">
    <source>
        <dbReference type="ARBA" id="ARBA00022989"/>
    </source>
</evidence>
<dbReference type="RefSeq" id="WP_201916620.1">
    <property type="nucleotide sequence ID" value="NZ_JAERQG010000001.1"/>
</dbReference>
<name>A0A937A512_9BACT</name>
<dbReference type="Gene3D" id="3.30.70.100">
    <property type="match status" value="1"/>
</dbReference>
<organism evidence="10 11">
    <name type="scientific">Marivirga atlantica</name>
    <dbReference type="NCBI Taxonomy" id="1548457"/>
    <lineage>
        <taxon>Bacteria</taxon>
        <taxon>Pseudomonadati</taxon>
        <taxon>Bacteroidota</taxon>
        <taxon>Cytophagia</taxon>
        <taxon>Cytophagales</taxon>
        <taxon>Marivirgaceae</taxon>
        <taxon>Marivirga</taxon>
    </lineage>
</organism>
<accession>A0A937A512</accession>
<evidence type="ECO:0000313" key="11">
    <source>
        <dbReference type="Proteomes" id="UP000642920"/>
    </source>
</evidence>
<dbReference type="InterPro" id="IPR049278">
    <property type="entry name" value="MS_channel_C"/>
</dbReference>
<feature type="transmembrane region" description="Helical" evidence="7">
    <location>
        <begin position="56"/>
        <end position="78"/>
    </location>
</feature>
<feature type="domain" description="Mechanosensitive ion channel MscS" evidence="8">
    <location>
        <begin position="110"/>
        <end position="174"/>
    </location>
</feature>